<reference evidence="1 2" key="1">
    <citation type="submission" date="2012-10" db="EMBL/GenBank/DDBJ databases">
        <title>Draft Genome Sequence of Paenibacillus popilliae ATCC 14706T.</title>
        <authorList>
            <person name="Iiyama K."/>
            <person name="Mori K."/>
            <person name="Mon H."/>
            <person name="Chieda Y."/>
            <person name="Lee J.M."/>
            <person name="Kusakabe T."/>
            <person name="Tashiro K."/>
            <person name="Asano S."/>
            <person name="Yasunaga-Aoki C."/>
            <person name="Shimizu S."/>
        </authorList>
    </citation>
    <scope>NUCLEOTIDE SEQUENCE [LARGE SCALE GENOMIC DNA]</scope>
    <source>
        <strain evidence="1 2">ATCC 14706</strain>
    </source>
</reference>
<sequence>MIESGVQLTSSDESIVTVTWATYDSITVVGVGTAMITTQSGDAPPIRVTLNVTASARED</sequence>
<evidence type="ECO:0000313" key="1">
    <source>
        <dbReference type="EMBL" id="GAC41230.1"/>
    </source>
</evidence>
<dbReference type="Gene3D" id="2.60.40.1080">
    <property type="match status" value="1"/>
</dbReference>
<accession>M9LFT8</accession>
<evidence type="ECO:0000313" key="2">
    <source>
        <dbReference type="Proteomes" id="UP000029453"/>
    </source>
</evidence>
<dbReference type="AlphaFoldDB" id="M9LFT8"/>
<keyword evidence="2" id="KW-1185">Reference proteome</keyword>
<evidence type="ECO:0008006" key="3">
    <source>
        <dbReference type="Google" id="ProtNLM"/>
    </source>
</evidence>
<organism evidence="1 2">
    <name type="scientific">Paenibacillus popilliae ATCC 14706</name>
    <dbReference type="NCBI Taxonomy" id="1212764"/>
    <lineage>
        <taxon>Bacteria</taxon>
        <taxon>Bacillati</taxon>
        <taxon>Bacillota</taxon>
        <taxon>Bacilli</taxon>
        <taxon>Bacillales</taxon>
        <taxon>Paenibacillaceae</taxon>
        <taxon>Paenibacillus</taxon>
    </lineage>
</organism>
<name>M9LFT8_PAEPP</name>
<protein>
    <recommendedName>
        <fullName evidence="3">BIG2 domain-containing protein</fullName>
    </recommendedName>
</protein>
<dbReference type="EMBL" id="BALG01000025">
    <property type="protein sequence ID" value="GAC41230.1"/>
    <property type="molecule type" value="Genomic_DNA"/>
</dbReference>
<comment type="caution">
    <text evidence="1">The sequence shown here is derived from an EMBL/GenBank/DDBJ whole genome shotgun (WGS) entry which is preliminary data.</text>
</comment>
<gene>
    <name evidence="1" type="ORF">PPOP_0580</name>
</gene>
<proteinExistence type="predicted"/>
<dbReference type="Proteomes" id="UP000029453">
    <property type="component" value="Unassembled WGS sequence"/>
</dbReference>